<feature type="region of interest" description="Disordered" evidence="9">
    <location>
        <begin position="1"/>
        <end position="23"/>
    </location>
</feature>
<feature type="region of interest" description="Disordered" evidence="9">
    <location>
        <begin position="351"/>
        <end position="384"/>
    </location>
</feature>
<keyword evidence="13" id="KW-1185">Reference proteome</keyword>
<dbReference type="InterPro" id="IPR046959">
    <property type="entry name" value="PRK1-6/SRF4-like"/>
</dbReference>
<keyword evidence="3 10" id="KW-0812">Transmembrane</keyword>
<dbReference type="InterPro" id="IPR000719">
    <property type="entry name" value="Prot_kinase_dom"/>
</dbReference>
<dbReference type="SUPFAM" id="SSF56112">
    <property type="entry name" value="Protein kinase-like (PK-like)"/>
    <property type="match status" value="1"/>
</dbReference>
<evidence type="ECO:0000256" key="10">
    <source>
        <dbReference type="SAM" id="Phobius"/>
    </source>
</evidence>
<dbReference type="Pfam" id="PF13855">
    <property type="entry name" value="LRR_8"/>
    <property type="match status" value="1"/>
</dbReference>
<dbReference type="Pfam" id="PF08263">
    <property type="entry name" value="LRRNT_2"/>
    <property type="match status" value="1"/>
</dbReference>
<dbReference type="InterPro" id="IPR032675">
    <property type="entry name" value="LRR_dom_sf"/>
</dbReference>
<dbReference type="Pfam" id="PF00069">
    <property type="entry name" value="Pkinase"/>
    <property type="match status" value="1"/>
</dbReference>
<evidence type="ECO:0000256" key="4">
    <source>
        <dbReference type="ARBA" id="ARBA00022737"/>
    </source>
</evidence>
<dbReference type="GO" id="GO:0004672">
    <property type="term" value="F:protein kinase activity"/>
    <property type="evidence" value="ECO:0007669"/>
    <property type="project" value="InterPro"/>
</dbReference>
<evidence type="ECO:0000256" key="8">
    <source>
        <dbReference type="ARBA" id="ARBA00023136"/>
    </source>
</evidence>
<keyword evidence="7 10" id="KW-1133">Transmembrane helix</keyword>
<evidence type="ECO:0000259" key="11">
    <source>
        <dbReference type="PROSITE" id="PS50011"/>
    </source>
</evidence>
<dbReference type="GO" id="GO:0005524">
    <property type="term" value="F:ATP binding"/>
    <property type="evidence" value="ECO:0007669"/>
    <property type="project" value="UniProtKB-KW"/>
</dbReference>
<dbReference type="Gene3D" id="1.10.510.10">
    <property type="entry name" value="Transferase(Phosphotransferase) domain 1"/>
    <property type="match status" value="1"/>
</dbReference>
<sequence>MMENQTRGHTDTSLFSSLNPGAIGKTNRMRENILNIEHNTGGRNCYGNLDGRITWTDKAIGQVAALLLSSAAALVEFKTTLISSTNGAAVDRVLISWNTSTSPCSGNAGNWKGVLCLNGDVMGLQLDGLGLSGDIDVDALAALRFLRFLSFENNGFEGLMPDWRKLGALKSLFLSGNRFSGEIGDDAFSGMGSLKKVHLANNRFTGRIPTSLATTPRLLELRLENNGFTGNIPEFRTGLKMFNASNNRLDGPIPPSLSAMDPSAFSGNKGLCGKPVNFDCTIQSPPPPLKSPPPPGTIGDVESSILSAITGILMLTAICLLAVALIIALYLICRGDRGRYHYRLHRGRSFDPLYSPNNNPTASPSPSPDRASTPSSSAGAGASPSVGRLAFVRADRTQFSLQDLLRASAEVLGAGNLGSSYKAVLMGGEAVVVKRFKHMNQVGREEFQEHMRRLAGLQHPNLLPLVAYYYRKEEKLLISDFVPNANLATHLYGKDSSLDWSSRLKVIKGVAKGMLYLHKELTSLVLPHGHLKPSNILLDHSFNPILMDYAMVPILNPGEPRNLLAAYKSPECTANLGHPTRKTDVWTLGILILETLTGTSPDSYLETWINSISKAAAEGNDESHWETVFDAKIQGNLRESGGQMRELLKIGVVCCREDLDYRWDLNEAVERIQNLKEMDDM</sequence>
<evidence type="ECO:0000256" key="5">
    <source>
        <dbReference type="ARBA" id="ARBA00022741"/>
    </source>
</evidence>
<proteinExistence type="predicted"/>
<accession>A0A484M534</accession>
<keyword evidence="6" id="KW-0067">ATP-binding</keyword>
<organism evidence="12 13">
    <name type="scientific">Cuscuta campestris</name>
    <dbReference type="NCBI Taxonomy" id="132261"/>
    <lineage>
        <taxon>Eukaryota</taxon>
        <taxon>Viridiplantae</taxon>
        <taxon>Streptophyta</taxon>
        <taxon>Embryophyta</taxon>
        <taxon>Tracheophyta</taxon>
        <taxon>Spermatophyta</taxon>
        <taxon>Magnoliopsida</taxon>
        <taxon>eudicotyledons</taxon>
        <taxon>Gunneridae</taxon>
        <taxon>Pentapetalae</taxon>
        <taxon>asterids</taxon>
        <taxon>lamiids</taxon>
        <taxon>Solanales</taxon>
        <taxon>Convolvulaceae</taxon>
        <taxon>Cuscuteae</taxon>
        <taxon>Cuscuta</taxon>
        <taxon>Cuscuta subgen. Grammica</taxon>
        <taxon>Cuscuta sect. Cleistogrammica</taxon>
    </lineage>
</organism>
<evidence type="ECO:0000256" key="6">
    <source>
        <dbReference type="ARBA" id="ARBA00022840"/>
    </source>
</evidence>
<feature type="domain" description="Protein kinase" evidence="11">
    <location>
        <begin position="406"/>
        <end position="675"/>
    </location>
</feature>
<dbReference type="PANTHER" id="PTHR48007">
    <property type="entry name" value="LEUCINE-RICH REPEAT RECEPTOR-LIKE PROTEIN KINASE PXC1"/>
    <property type="match status" value="1"/>
</dbReference>
<feature type="transmembrane region" description="Helical" evidence="10">
    <location>
        <begin position="305"/>
        <end position="333"/>
    </location>
</feature>
<feature type="compositionally biased region" description="Low complexity" evidence="9">
    <location>
        <begin position="355"/>
        <end position="364"/>
    </location>
</feature>
<dbReference type="EMBL" id="OOIL02002583">
    <property type="protein sequence ID" value="VFQ83699.1"/>
    <property type="molecule type" value="Genomic_DNA"/>
</dbReference>
<evidence type="ECO:0000256" key="3">
    <source>
        <dbReference type="ARBA" id="ARBA00022692"/>
    </source>
</evidence>
<comment type="subcellular location">
    <subcellularLocation>
        <location evidence="1">Membrane</location>
    </subcellularLocation>
</comment>
<dbReference type="Gene3D" id="3.30.200.20">
    <property type="entry name" value="Phosphorylase Kinase, domain 1"/>
    <property type="match status" value="1"/>
</dbReference>
<evidence type="ECO:0000256" key="9">
    <source>
        <dbReference type="SAM" id="MobiDB-lite"/>
    </source>
</evidence>
<dbReference type="Gene3D" id="3.80.10.10">
    <property type="entry name" value="Ribonuclease Inhibitor"/>
    <property type="match status" value="2"/>
</dbReference>
<dbReference type="InterPro" id="IPR011009">
    <property type="entry name" value="Kinase-like_dom_sf"/>
</dbReference>
<evidence type="ECO:0000313" key="12">
    <source>
        <dbReference type="EMBL" id="VFQ83699.1"/>
    </source>
</evidence>
<dbReference type="InterPro" id="IPR013210">
    <property type="entry name" value="LRR_N_plant-typ"/>
</dbReference>
<feature type="compositionally biased region" description="Low complexity" evidence="9">
    <location>
        <begin position="371"/>
        <end position="384"/>
    </location>
</feature>
<gene>
    <name evidence="12" type="ORF">CCAM_LOCUS25475</name>
</gene>
<dbReference type="AlphaFoldDB" id="A0A484M534"/>
<name>A0A484M534_9ASTE</name>
<evidence type="ECO:0000256" key="7">
    <source>
        <dbReference type="ARBA" id="ARBA00022989"/>
    </source>
</evidence>
<dbReference type="SUPFAM" id="SSF52058">
    <property type="entry name" value="L domain-like"/>
    <property type="match status" value="1"/>
</dbReference>
<keyword evidence="8 10" id="KW-0472">Membrane</keyword>
<keyword evidence="5" id="KW-0547">Nucleotide-binding</keyword>
<dbReference type="Pfam" id="PF00560">
    <property type="entry name" value="LRR_1"/>
    <property type="match status" value="1"/>
</dbReference>
<evidence type="ECO:0000313" key="13">
    <source>
        <dbReference type="Proteomes" id="UP000595140"/>
    </source>
</evidence>
<keyword evidence="4" id="KW-0677">Repeat</keyword>
<reference evidence="12 13" key="1">
    <citation type="submission" date="2018-04" db="EMBL/GenBank/DDBJ databases">
        <authorList>
            <person name="Vogel A."/>
        </authorList>
    </citation>
    <scope>NUCLEOTIDE SEQUENCE [LARGE SCALE GENOMIC DNA]</scope>
</reference>
<dbReference type="PROSITE" id="PS50011">
    <property type="entry name" value="PROTEIN_KINASE_DOM"/>
    <property type="match status" value="1"/>
</dbReference>
<dbReference type="PANTHER" id="PTHR48007:SF64">
    <property type="entry name" value="POLLEN RECEPTOR-LIKE KINASE 1"/>
    <property type="match status" value="1"/>
</dbReference>
<keyword evidence="2" id="KW-0433">Leucine-rich repeat</keyword>
<protein>
    <recommendedName>
        <fullName evidence="11">Protein kinase domain-containing protein</fullName>
    </recommendedName>
</protein>
<dbReference type="OrthoDB" id="418615at2759"/>
<dbReference type="InterPro" id="IPR001611">
    <property type="entry name" value="Leu-rich_rpt"/>
</dbReference>
<dbReference type="Proteomes" id="UP000595140">
    <property type="component" value="Unassembled WGS sequence"/>
</dbReference>
<evidence type="ECO:0000256" key="2">
    <source>
        <dbReference type="ARBA" id="ARBA00022614"/>
    </source>
</evidence>
<evidence type="ECO:0000256" key="1">
    <source>
        <dbReference type="ARBA" id="ARBA00004370"/>
    </source>
</evidence>
<feature type="compositionally biased region" description="Basic and acidic residues" evidence="9">
    <location>
        <begin position="1"/>
        <end position="10"/>
    </location>
</feature>
<dbReference type="GO" id="GO:0016020">
    <property type="term" value="C:membrane"/>
    <property type="evidence" value="ECO:0007669"/>
    <property type="project" value="UniProtKB-SubCell"/>
</dbReference>
<dbReference type="FunFam" id="3.30.200.20:FF:000307">
    <property type="entry name" value="pollen receptor-like kinase 1"/>
    <property type="match status" value="1"/>
</dbReference>